<evidence type="ECO:0000256" key="1">
    <source>
        <dbReference type="SAM" id="MobiDB-lite"/>
    </source>
</evidence>
<name>A0ABN9ASN5_9NEOB</name>
<evidence type="ECO:0000313" key="2">
    <source>
        <dbReference type="EMBL" id="CAI9538200.1"/>
    </source>
</evidence>
<dbReference type="EMBL" id="CATNWA010000807">
    <property type="protein sequence ID" value="CAI9538200.1"/>
    <property type="molecule type" value="Genomic_DNA"/>
</dbReference>
<feature type="region of interest" description="Disordered" evidence="1">
    <location>
        <begin position="48"/>
        <end position="69"/>
    </location>
</feature>
<gene>
    <name evidence="2" type="ORF">SPARVUS_LOCUS1376929</name>
</gene>
<dbReference type="Proteomes" id="UP001162483">
    <property type="component" value="Unassembled WGS sequence"/>
</dbReference>
<evidence type="ECO:0000313" key="3">
    <source>
        <dbReference type="Proteomes" id="UP001162483"/>
    </source>
</evidence>
<proteinExistence type="predicted"/>
<organism evidence="2 3">
    <name type="scientific">Staurois parvus</name>
    <dbReference type="NCBI Taxonomy" id="386267"/>
    <lineage>
        <taxon>Eukaryota</taxon>
        <taxon>Metazoa</taxon>
        <taxon>Chordata</taxon>
        <taxon>Craniata</taxon>
        <taxon>Vertebrata</taxon>
        <taxon>Euteleostomi</taxon>
        <taxon>Amphibia</taxon>
        <taxon>Batrachia</taxon>
        <taxon>Anura</taxon>
        <taxon>Neobatrachia</taxon>
        <taxon>Ranoidea</taxon>
        <taxon>Ranidae</taxon>
        <taxon>Staurois</taxon>
    </lineage>
</organism>
<protein>
    <submittedName>
        <fullName evidence="2">Uncharacterized protein</fullName>
    </submittedName>
</protein>
<keyword evidence="3" id="KW-1185">Reference proteome</keyword>
<reference evidence="2" key="1">
    <citation type="submission" date="2023-05" db="EMBL/GenBank/DDBJ databases">
        <authorList>
            <person name="Stuckert A."/>
        </authorList>
    </citation>
    <scope>NUCLEOTIDE SEQUENCE</scope>
</reference>
<feature type="non-terminal residue" evidence="2">
    <location>
        <position position="1"/>
    </location>
</feature>
<comment type="caution">
    <text evidence="2">The sequence shown here is derived from an EMBL/GenBank/DDBJ whole genome shotgun (WGS) entry which is preliminary data.</text>
</comment>
<accession>A0ABN9ASN5</accession>
<sequence length="69" mass="8017">PDLCLDSADWPCADHLHSPKKKKKTSLPIHTKLSMCMPMVQSRDKTWTFEQEEGQRSQNQTAFLHYAED</sequence>